<evidence type="ECO:0000313" key="2">
    <source>
        <dbReference type="Proteomes" id="UP000242381"/>
    </source>
</evidence>
<evidence type="ECO:0000313" key="1">
    <source>
        <dbReference type="EMBL" id="ORE23328.1"/>
    </source>
</evidence>
<proteinExistence type="predicted"/>
<organism evidence="1 2">
    <name type="scientific">Rhizopus microsporus</name>
    <dbReference type="NCBI Taxonomy" id="58291"/>
    <lineage>
        <taxon>Eukaryota</taxon>
        <taxon>Fungi</taxon>
        <taxon>Fungi incertae sedis</taxon>
        <taxon>Mucoromycota</taxon>
        <taxon>Mucoromycotina</taxon>
        <taxon>Mucoromycetes</taxon>
        <taxon>Mucorales</taxon>
        <taxon>Mucorineae</taxon>
        <taxon>Rhizopodaceae</taxon>
        <taxon>Rhizopus</taxon>
    </lineage>
</organism>
<sequence>ILYHVAKDVLKSKMKDEEKTIDVLLNVCENNHDQYKRILEAVEEDGTNAKRIRMHSN</sequence>
<accession>A0A1X0SGM1</accession>
<reference evidence="1 2" key="1">
    <citation type="journal article" date="2016" name="Proc. Natl. Acad. Sci. U.S.A.">
        <title>Lipid metabolic changes in an early divergent fungus govern the establishment of a mutualistic symbiosis with endobacteria.</title>
        <authorList>
            <person name="Lastovetsky O.A."/>
            <person name="Gaspar M.L."/>
            <person name="Mondo S.J."/>
            <person name="LaButti K.M."/>
            <person name="Sandor L."/>
            <person name="Grigoriev I.V."/>
            <person name="Henry S.A."/>
            <person name="Pawlowska T.E."/>
        </authorList>
    </citation>
    <scope>NUCLEOTIDE SEQUENCE [LARGE SCALE GENOMIC DNA]</scope>
    <source>
        <strain evidence="1 2">ATCC 11559</strain>
    </source>
</reference>
<feature type="non-terminal residue" evidence="1">
    <location>
        <position position="57"/>
    </location>
</feature>
<dbReference type="Proteomes" id="UP000242381">
    <property type="component" value="Unassembled WGS sequence"/>
</dbReference>
<protein>
    <submittedName>
        <fullName evidence="1">Uncharacterized protein</fullName>
    </submittedName>
</protein>
<gene>
    <name evidence="1" type="ORF">BCV71DRAFT_167528</name>
</gene>
<name>A0A1X0SGM1_RHIZD</name>
<feature type="non-terminal residue" evidence="1">
    <location>
        <position position="1"/>
    </location>
</feature>
<dbReference type="AlphaFoldDB" id="A0A1X0SGM1"/>
<dbReference type="EMBL" id="KV921259">
    <property type="protein sequence ID" value="ORE23328.1"/>
    <property type="molecule type" value="Genomic_DNA"/>
</dbReference>